<protein>
    <submittedName>
        <fullName evidence="2">Uncharacterized protein</fullName>
    </submittedName>
</protein>
<feature type="region of interest" description="Disordered" evidence="1">
    <location>
        <begin position="43"/>
        <end position="94"/>
    </location>
</feature>
<feature type="compositionally biased region" description="Basic residues" evidence="1">
    <location>
        <begin position="69"/>
        <end position="80"/>
    </location>
</feature>
<evidence type="ECO:0000313" key="3">
    <source>
        <dbReference type="Proteomes" id="UP000281553"/>
    </source>
</evidence>
<feature type="compositionally biased region" description="Polar residues" evidence="1">
    <location>
        <begin position="44"/>
        <end position="62"/>
    </location>
</feature>
<name>A0A3P7MT01_DIBLA</name>
<dbReference type="OrthoDB" id="9998697at2759"/>
<accession>A0A3P7MT01</accession>
<dbReference type="AlphaFoldDB" id="A0A3P7MT01"/>
<gene>
    <name evidence="2" type="ORF">DILT_LOCUS16077</name>
</gene>
<evidence type="ECO:0000256" key="1">
    <source>
        <dbReference type="SAM" id="MobiDB-lite"/>
    </source>
</evidence>
<feature type="non-terminal residue" evidence="2">
    <location>
        <position position="94"/>
    </location>
</feature>
<organism evidence="2 3">
    <name type="scientific">Dibothriocephalus latus</name>
    <name type="common">Fish tapeworm</name>
    <name type="synonym">Diphyllobothrium latum</name>
    <dbReference type="NCBI Taxonomy" id="60516"/>
    <lineage>
        <taxon>Eukaryota</taxon>
        <taxon>Metazoa</taxon>
        <taxon>Spiralia</taxon>
        <taxon>Lophotrochozoa</taxon>
        <taxon>Platyhelminthes</taxon>
        <taxon>Cestoda</taxon>
        <taxon>Eucestoda</taxon>
        <taxon>Diphyllobothriidea</taxon>
        <taxon>Diphyllobothriidae</taxon>
        <taxon>Dibothriocephalus</taxon>
    </lineage>
</organism>
<proteinExistence type="predicted"/>
<dbReference type="EMBL" id="UYRU01082774">
    <property type="protein sequence ID" value="VDN32834.1"/>
    <property type="molecule type" value="Genomic_DNA"/>
</dbReference>
<evidence type="ECO:0000313" key="2">
    <source>
        <dbReference type="EMBL" id="VDN32834.1"/>
    </source>
</evidence>
<keyword evidence="3" id="KW-1185">Reference proteome</keyword>
<sequence>MGHHTDGESIYSYFSQQDVCHPQAHGMLNTLPEENHMNLGFAESGSQTAGLNGTLTGNSVTGSPALPGGHRHHRRRRRKQQQQQQQQLTGEAPA</sequence>
<reference evidence="2 3" key="1">
    <citation type="submission" date="2018-11" db="EMBL/GenBank/DDBJ databases">
        <authorList>
            <consortium name="Pathogen Informatics"/>
        </authorList>
    </citation>
    <scope>NUCLEOTIDE SEQUENCE [LARGE SCALE GENOMIC DNA]</scope>
</reference>
<dbReference type="Proteomes" id="UP000281553">
    <property type="component" value="Unassembled WGS sequence"/>
</dbReference>